<dbReference type="Proteomes" id="UP000607653">
    <property type="component" value="Unassembled WGS sequence"/>
</dbReference>
<keyword evidence="2" id="KW-1185">Reference proteome</keyword>
<dbReference type="EMBL" id="DUZY01000001">
    <property type="protein sequence ID" value="DAD17916.1"/>
    <property type="molecule type" value="Genomic_DNA"/>
</dbReference>
<reference evidence="1 2" key="1">
    <citation type="journal article" date="2020" name="Mol. Biol. Evol.">
        <title>Distinct Expression and Methylation Patterns for Genes with Different Fates following a Single Whole-Genome Duplication in Flowering Plants.</title>
        <authorList>
            <person name="Shi T."/>
            <person name="Rahmani R.S."/>
            <person name="Gugger P.F."/>
            <person name="Wang M."/>
            <person name="Li H."/>
            <person name="Zhang Y."/>
            <person name="Li Z."/>
            <person name="Wang Q."/>
            <person name="Van de Peer Y."/>
            <person name="Marchal K."/>
            <person name="Chen J."/>
        </authorList>
    </citation>
    <scope>NUCLEOTIDE SEQUENCE [LARGE SCALE GENOMIC DNA]</scope>
    <source>
        <tissue evidence="1">Leaf</tissue>
    </source>
</reference>
<protein>
    <submittedName>
        <fullName evidence="1">Uncharacterized protein</fullName>
    </submittedName>
</protein>
<name>A0A822XFW7_NELNU</name>
<proteinExistence type="predicted"/>
<accession>A0A822XFW7</accession>
<evidence type="ECO:0000313" key="2">
    <source>
        <dbReference type="Proteomes" id="UP000607653"/>
    </source>
</evidence>
<evidence type="ECO:0000313" key="1">
    <source>
        <dbReference type="EMBL" id="DAD17916.1"/>
    </source>
</evidence>
<organism evidence="1 2">
    <name type="scientific">Nelumbo nucifera</name>
    <name type="common">Sacred lotus</name>
    <dbReference type="NCBI Taxonomy" id="4432"/>
    <lineage>
        <taxon>Eukaryota</taxon>
        <taxon>Viridiplantae</taxon>
        <taxon>Streptophyta</taxon>
        <taxon>Embryophyta</taxon>
        <taxon>Tracheophyta</taxon>
        <taxon>Spermatophyta</taxon>
        <taxon>Magnoliopsida</taxon>
        <taxon>Proteales</taxon>
        <taxon>Nelumbonaceae</taxon>
        <taxon>Nelumbo</taxon>
    </lineage>
</organism>
<sequence>MKLQNGYRTLPMHISSGEASILHHLSFILIATQEAAENFVSGIDKTPRNAYIMISVKKQPDKSSYAAYRHRNSSIRIQILI</sequence>
<comment type="caution">
    <text evidence="1">The sequence shown here is derived from an EMBL/GenBank/DDBJ whole genome shotgun (WGS) entry which is preliminary data.</text>
</comment>
<gene>
    <name evidence="1" type="ORF">HUJ06_019380</name>
</gene>
<dbReference type="AlphaFoldDB" id="A0A822XFW7"/>